<comment type="caution">
    <text evidence="2">The sequence shown here is derived from an EMBL/GenBank/DDBJ whole genome shotgun (WGS) entry which is preliminary data.</text>
</comment>
<accession>A0AAV9WSV9</accession>
<name>A0AAV9WSV9_9PEZI</name>
<organism evidence="2 3">
    <name type="scientific">Orbilia ellipsospora</name>
    <dbReference type="NCBI Taxonomy" id="2528407"/>
    <lineage>
        <taxon>Eukaryota</taxon>
        <taxon>Fungi</taxon>
        <taxon>Dikarya</taxon>
        <taxon>Ascomycota</taxon>
        <taxon>Pezizomycotina</taxon>
        <taxon>Orbiliomycetes</taxon>
        <taxon>Orbiliales</taxon>
        <taxon>Orbiliaceae</taxon>
        <taxon>Orbilia</taxon>
    </lineage>
</organism>
<proteinExistence type="predicted"/>
<evidence type="ECO:0000313" key="2">
    <source>
        <dbReference type="EMBL" id="KAK6525224.1"/>
    </source>
</evidence>
<dbReference type="AlphaFoldDB" id="A0AAV9WSV9"/>
<protein>
    <submittedName>
        <fullName evidence="2">Uncharacterized protein</fullName>
    </submittedName>
</protein>
<feature type="region of interest" description="Disordered" evidence="1">
    <location>
        <begin position="1"/>
        <end position="44"/>
    </location>
</feature>
<evidence type="ECO:0000313" key="3">
    <source>
        <dbReference type="Proteomes" id="UP001365542"/>
    </source>
</evidence>
<evidence type="ECO:0000256" key="1">
    <source>
        <dbReference type="SAM" id="MobiDB-lite"/>
    </source>
</evidence>
<sequence>MAARNGNEYGEEWLDATVEDRYTRKDEEYQSENESDAGSSRVASHVSTIIDTSSASTINLPDPAIAISVTAPCDNAGYPNTPGTRIT</sequence>
<dbReference type="EMBL" id="JAVHJO010000017">
    <property type="protein sequence ID" value="KAK6525224.1"/>
    <property type="molecule type" value="Genomic_DNA"/>
</dbReference>
<dbReference type="Proteomes" id="UP001365542">
    <property type="component" value="Unassembled WGS sequence"/>
</dbReference>
<reference evidence="2 3" key="1">
    <citation type="submission" date="2019-10" db="EMBL/GenBank/DDBJ databases">
        <authorList>
            <person name="Palmer J.M."/>
        </authorList>
    </citation>
    <scope>NUCLEOTIDE SEQUENCE [LARGE SCALE GENOMIC DNA]</scope>
    <source>
        <strain evidence="2 3">TWF694</strain>
    </source>
</reference>
<feature type="compositionally biased region" description="Basic and acidic residues" evidence="1">
    <location>
        <begin position="18"/>
        <end position="28"/>
    </location>
</feature>
<keyword evidence="3" id="KW-1185">Reference proteome</keyword>
<gene>
    <name evidence="2" type="ORF">TWF694_005370</name>
</gene>